<proteinExistence type="predicted"/>
<dbReference type="Proteomes" id="UP000574390">
    <property type="component" value="Unassembled WGS sequence"/>
</dbReference>
<feature type="compositionally biased region" description="Basic and acidic residues" evidence="2">
    <location>
        <begin position="342"/>
        <end position="353"/>
    </location>
</feature>
<dbReference type="GO" id="GO:0006310">
    <property type="term" value="P:DNA recombination"/>
    <property type="evidence" value="ECO:0007669"/>
    <property type="project" value="UniProtKB-KW"/>
</dbReference>
<evidence type="ECO:0000256" key="1">
    <source>
        <dbReference type="ARBA" id="ARBA00023172"/>
    </source>
</evidence>
<dbReference type="EMBL" id="JABANM010030554">
    <property type="protein sequence ID" value="KAF4706046.1"/>
    <property type="molecule type" value="Genomic_DNA"/>
</dbReference>
<keyword evidence="1" id="KW-0233">DNA recombination</keyword>
<dbReference type="PANTHER" id="PTHR34605">
    <property type="entry name" value="PHAGE_INTEGRASE DOMAIN-CONTAINING PROTEIN"/>
    <property type="match status" value="1"/>
</dbReference>
<dbReference type="SUPFAM" id="SSF56349">
    <property type="entry name" value="DNA breaking-rejoining enzymes"/>
    <property type="match status" value="1"/>
</dbReference>
<accession>A0A7J6QEI2</accession>
<dbReference type="InterPro" id="IPR013762">
    <property type="entry name" value="Integrase-like_cat_sf"/>
</dbReference>
<evidence type="ECO:0000256" key="2">
    <source>
        <dbReference type="SAM" id="MobiDB-lite"/>
    </source>
</evidence>
<dbReference type="InterPro" id="IPR002104">
    <property type="entry name" value="Integrase_catalytic"/>
</dbReference>
<sequence length="411" mass="45774">MDRQNRRGDQQVAFRIASSTEQMEDAVQELRSKYYAQTTKKSMKSRLRTYERLMARAGEDPYPVVIRKVEMMAAALTKSNYRSVCVYIDAVVAMGEMQGDGMSTVDKANLRRIKRACVRGIGPDMGAKPISLDTLVKVRNTLQHGGARGDARSSAYLIAWWYVLRGAELIELRIKNVQLAHEQATIVFGVTKNDQKGEGCERTHRCACLQGVVESGCPVHAVRCLLDLRAKQRASPDDILFVNDSGGQWSQDTLRDTLRADLGNAGVEQSEQYTLHSFRVGGTQGMLKSGVSKESTKVFGRWRSNVIDRYAREAYIGDSESYAQTVIDAGKKDSHPRKERRRIQGETVDRSYSEVRSQNGLDQNTVGDGEKGVNPRQEGDETKAGSQICAEGESEASGWLLDPELHSSWLI</sequence>
<evidence type="ECO:0000259" key="3">
    <source>
        <dbReference type="Pfam" id="PF00589"/>
    </source>
</evidence>
<dbReference type="Gene3D" id="1.10.443.10">
    <property type="entry name" value="Intergrase catalytic core"/>
    <property type="match status" value="1"/>
</dbReference>
<feature type="region of interest" description="Disordered" evidence="2">
    <location>
        <begin position="327"/>
        <end position="397"/>
    </location>
</feature>
<feature type="domain" description="Tyr recombinase" evidence="3">
    <location>
        <begin position="159"/>
        <end position="310"/>
    </location>
</feature>
<gene>
    <name evidence="4" type="ORF">FOZ62_010739</name>
</gene>
<dbReference type="GO" id="GO:0003677">
    <property type="term" value="F:DNA binding"/>
    <property type="evidence" value="ECO:0007669"/>
    <property type="project" value="InterPro"/>
</dbReference>
<dbReference type="PANTHER" id="PTHR34605:SF3">
    <property type="entry name" value="P CELL-TYPE AGGLUTINATION PROTEIN MAP4-LIKE-RELATED"/>
    <property type="match status" value="1"/>
</dbReference>
<dbReference type="InterPro" id="IPR052925">
    <property type="entry name" value="Phage_Integrase-like_Recomb"/>
</dbReference>
<evidence type="ECO:0000313" key="5">
    <source>
        <dbReference type="Proteomes" id="UP000574390"/>
    </source>
</evidence>
<evidence type="ECO:0000313" key="4">
    <source>
        <dbReference type="EMBL" id="KAF4706046.1"/>
    </source>
</evidence>
<reference evidence="4 5" key="1">
    <citation type="submission" date="2020-04" db="EMBL/GenBank/DDBJ databases">
        <title>Perkinsus olseni comparative genomics.</title>
        <authorList>
            <person name="Bogema D.R."/>
        </authorList>
    </citation>
    <scope>NUCLEOTIDE SEQUENCE [LARGE SCALE GENOMIC DNA]</scope>
    <source>
        <strain evidence="4">ATCC PRA-205</strain>
    </source>
</reference>
<name>A0A7J6QEI2_PEROL</name>
<organism evidence="4 5">
    <name type="scientific">Perkinsus olseni</name>
    <name type="common">Perkinsus atlanticus</name>
    <dbReference type="NCBI Taxonomy" id="32597"/>
    <lineage>
        <taxon>Eukaryota</taxon>
        <taxon>Sar</taxon>
        <taxon>Alveolata</taxon>
        <taxon>Perkinsozoa</taxon>
        <taxon>Perkinsea</taxon>
        <taxon>Perkinsida</taxon>
        <taxon>Perkinsidae</taxon>
        <taxon>Perkinsus</taxon>
    </lineage>
</organism>
<feature type="compositionally biased region" description="Basic and acidic residues" evidence="2">
    <location>
        <begin position="368"/>
        <end position="383"/>
    </location>
</feature>
<dbReference type="InterPro" id="IPR011010">
    <property type="entry name" value="DNA_brk_join_enz"/>
</dbReference>
<comment type="caution">
    <text evidence="4">The sequence shown here is derived from an EMBL/GenBank/DDBJ whole genome shotgun (WGS) entry which is preliminary data.</text>
</comment>
<feature type="compositionally biased region" description="Polar residues" evidence="2">
    <location>
        <begin position="354"/>
        <end position="366"/>
    </location>
</feature>
<protein>
    <recommendedName>
        <fullName evidence="3">Tyr recombinase domain-containing protein</fullName>
    </recommendedName>
</protein>
<dbReference type="Pfam" id="PF00589">
    <property type="entry name" value="Phage_integrase"/>
    <property type="match status" value="1"/>
</dbReference>
<dbReference type="AlphaFoldDB" id="A0A7J6QEI2"/>
<dbReference type="GO" id="GO:0015074">
    <property type="term" value="P:DNA integration"/>
    <property type="evidence" value="ECO:0007669"/>
    <property type="project" value="InterPro"/>
</dbReference>